<evidence type="ECO:0000313" key="2">
    <source>
        <dbReference type="EMBL" id="CAB4343449.1"/>
    </source>
</evidence>
<dbReference type="InterPro" id="IPR022496">
    <property type="entry name" value="T6A_TsaB"/>
</dbReference>
<organism evidence="2">
    <name type="scientific">freshwater metagenome</name>
    <dbReference type="NCBI Taxonomy" id="449393"/>
    <lineage>
        <taxon>unclassified sequences</taxon>
        <taxon>metagenomes</taxon>
        <taxon>ecological metagenomes</taxon>
    </lineage>
</organism>
<evidence type="ECO:0000259" key="1">
    <source>
        <dbReference type="Pfam" id="PF00814"/>
    </source>
</evidence>
<accession>A0A6J5ZQY6</accession>
<dbReference type="Gene3D" id="3.30.420.40">
    <property type="match status" value="2"/>
</dbReference>
<sequence>MILALDTSVGISIALHDGCAIIDEVTLDQHGIQGELTSALISQMLNSAALKPADISQIVVGVGPGPYTGLRVGVATAQAFGFALGIPVLGICSLDAVGHLAGIECIAVSDARRKELYVARYTTASHSTSGDTSASQTAARLGHPWVATAAELVEQYPQATFVGPGAQLYPESVSGTVMPLRAALLADLVALGAAQLLPVSPMYLRKPDAQEPQARKQVTL</sequence>
<dbReference type="EMBL" id="CAESAJ010000164">
    <property type="protein sequence ID" value="CAB4343449.1"/>
    <property type="molecule type" value="Genomic_DNA"/>
</dbReference>
<dbReference type="SUPFAM" id="SSF53067">
    <property type="entry name" value="Actin-like ATPase domain"/>
    <property type="match status" value="1"/>
</dbReference>
<reference evidence="2" key="1">
    <citation type="submission" date="2020-05" db="EMBL/GenBank/DDBJ databases">
        <authorList>
            <person name="Chiriac C."/>
            <person name="Salcher M."/>
            <person name="Ghai R."/>
            <person name="Kavagutti S V."/>
        </authorList>
    </citation>
    <scope>NUCLEOTIDE SEQUENCE</scope>
</reference>
<dbReference type="InterPro" id="IPR000905">
    <property type="entry name" value="Gcp-like_dom"/>
</dbReference>
<protein>
    <submittedName>
        <fullName evidence="2">Unannotated protein</fullName>
    </submittedName>
</protein>
<gene>
    <name evidence="2" type="ORF">UFOPK3770_01179</name>
</gene>
<name>A0A6J5ZQY6_9ZZZZ</name>
<dbReference type="InterPro" id="IPR043129">
    <property type="entry name" value="ATPase_NBD"/>
</dbReference>
<dbReference type="GO" id="GO:0002949">
    <property type="term" value="P:tRNA threonylcarbamoyladenosine modification"/>
    <property type="evidence" value="ECO:0007669"/>
    <property type="project" value="InterPro"/>
</dbReference>
<dbReference type="AlphaFoldDB" id="A0A6J5ZQY6"/>
<dbReference type="Pfam" id="PF00814">
    <property type="entry name" value="TsaD"/>
    <property type="match status" value="1"/>
</dbReference>
<dbReference type="NCBIfam" id="TIGR03725">
    <property type="entry name" value="T6A_YeaZ"/>
    <property type="match status" value="1"/>
</dbReference>
<proteinExistence type="predicted"/>
<feature type="domain" description="Gcp-like" evidence="1">
    <location>
        <begin position="39"/>
        <end position="184"/>
    </location>
</feature>